<dbReference type="EMBL" id="RQJP01000008">
    <property type="protein sequence ID" value="RRB09932.1"/>
    <property type="molecule type" value="Genomic_DNA"/>
</dbReference>
<gene>
    <name evidence="1" type="ORF">EHT87_30910</name>
</gene>
<evidence type="ECO:0008006" key="3">
    <source>
        <dbReference type="Google" id="ProtNLM"/>
    </source>
</evidence>
<comment type="caution">
    <text evidence="1">The sequence shown here is derived from an EMBL/GenBank/DDBJ whole genome shotgun (WGS) entry which is preliminary data.</text>
</comment>
<evidence type="ECO:0000313" key="1">
    <source>
        <dbReference type="EMBL" id="RRB09932.1"/>
    </source>
</evidence>
<organism evidence="1 2">
    <name type="scientific">Larkinella knui</name>
    <dbReference type="NCBI Taxonomy" id="2025310"/>
    <lineage>
        <taxon>Bacteria</taxon>
        <taxon>Pseudomonadati</taxon>
        <taxon>Bacteroidota</taxon>
        <taxon>Cytophagia</taxon>
        <taxon>Cytophagales</taxon>
        <taxon>Spirosomataceae</taxon>
        <taxon>Larkinella</taxon>
    </lineage>
</organism>
<dbReference type="AlphaFoldDB" id="A0A3P1C9F1"/>
<dbReference type="Proteomes" id="UP000274271">
    <property type="component" value="Unassembled WGS sequence"/>
</dbReference>
<sequence length="378" mass="41279">MAQIKKNQSIWTAHVSSQFSRYWQAIIRNPVYELKVNANAGVFIRDGLALGFSLQGGWTGNYSLVENAQGFKLDTRSQSVSLMPFVRKYWKIAPFIAYAGGGVNLSVTKFSSIQQLNYVFYQDERSTVRQMTPQSQIGILYPITNRLGVEIAAQSALFPVSFNSLQIGLVVLAGAETAVGTTAIPESQYPLAKGRWLMSGTFSSVLKKGYSYDGKTGNDYREPSTFIDIASGVFVRDRLVIGAGLYVGLQGGILEISKASGYASKGNHKPMLAGIRPYVKKYFAPTRLTPYLQGYVSYNRIMAGAPATNTVYGGGNLGLAYLFGKNWLVEGSLLGLSAGYSKMPDIETDIATASARKRFFANLDVGLKPAFTVAYVFH</sequence>
<protein>
    <recommendedName>
        <fullName evidence="3">Outer membrane protein beta-barrel domain-containing protein</fullName>
    </recommendedName>
</protein>
<evidence type="ECO:0000313" key="2">
    <source>
        <dbReference type="Proteomes" id="UP000274271"/>
    </source>
</evidence>
<name>A0A3P1C9F1_9BACT</name>
<accession>A0A3P1C9F1</accession>
<reference evidence="1 2" key="1">
    <citation type="submission" date="2018-11" db="EMBL/GenBank/DDBJ databases">
        <authorList>
            <person name="Zhou Z."/>
            <person name="Wang G."/>
        </authorList>
    </citation>
    <scope>NUCLEOTIDE SEQUENCE [LARGE SCALE GENOMIC DNA]</scope>
    <source>
        <strain evidence="1 2">KCTC42998</strain>
    </source>
</reference>
<keyword evidence="2" id="KW-1185">Reference proteome</keyword>
<dbReference type="RefSeq" id="WP_124910673.1">
    <property type="nucleotide sequence ID" value="NZ_RQJP01000008.1"/>
</dbReference>
<proteinExistence type="predicted"/>
<dbReference type="OrthoDB" id="924261at2"/>